<keyword evidence="4 7" id="KW-0233">DNA recombination</keyword>
<keyword evidence="3 7" id="KW-0227">DNA damage</keyword>
<dbReference type="EMBL" id="QXGA01001091">
    <property type="protein sequence ID" value="KAE9129322.1"/>
    <property type="molecule type" value="Genomic_DNA"/>
</dbReference>
<dbReference type="Proteomes" id="UP000488956">
    <property type="component" value="Unassembled WGS sequence"/>
</dbReference>
<evidence type="ECO:0000313" key="24">
    <source>
        <dbReference type="Proteomes" id="UP000441208"/>
    </source>
</evidence>
<dbReference type="PANTHER" id="PTHR16140">
    <property type="entry name" value="NON-STRUCTURAL MAINTENANCE OF CHROMOSOMES ELEMENT 4"/>
    <property type="match status" value="1"/>
</dbReference>
<dbReference type="EMBL" id="QXGC01001119">
    <property type="protein sequence ID" value="KAE9210779.1"/>
    <property type="molecule type" value="Genomic_DNA"/>
</dbReference>
<evidence type="ECO:0000313" key="11">
    <source>
        <dbReference type="EMBL" id="KAE8996425.1"/>
    </source>
</evidence>
<evidence type="ECO:0000256" key="6">
    <source>
        <dbReference type="ARBA" id="ARBA00023242"/>
    </source>
</evidence>
<dbReference type="Proteomes" id="UP000429523">
    <property type="component" value="Unassembled WGS sequence"/>
</dbReference>
<evidence type="ECO:0000313" key="13">
    <source>
        <dbReference type="EMBL" id="KAE9096112.1"/>
    </source>
</evidence>
<evidence type="ECO:0000259" key="9">
    <source>
        <dbReference type="Pfam" id="PF08743"/>
    </source>
</evidence>
<dbReference type="Proteomes" id="UP000460718">
    <property type="component" value="Unassembled WGS sequence"/>
</dbReference>
<dbReference type="GO" id="GO:0006310">
    <property type="term" value="P:DNA recombination"/>
    <property type="evidence" value="ECO:0007669"/>
    <property type="project" value="UniProtKB-UniRule"/>
</dbReference>
<dbReference type="Proteomes" id="UP000440367">
    <property type="component" value="Unassembled WGS sequence"/>
</dbReference>
<evidence type="ECO:0000313" key="16">
    <source>
        <dbReference type="EMBL" id="KAE9210779.1"/>
    </source>
</evidence>
<keyword evidence="5 7" id="KW-0234">DNA repair</keyword>
<keyword evidence="20" id="KW-1185">Reference proteome</keyword>
<evidence type="ECO:0000313" key="19">
    <source>
        <dbReference type="Proteomes" id="UP000429523"/>
    </source>
</evidence>
<dbReference type="EMBL" id="QXGB01001128">
    <property type="protein sequence ID" value="KAE9196486.1"/>
    <property type="molecule type" value="Genomic_DNA"/>
</dbReference>
<evidence type="ECO:0000256" key="4">
    <source>
        <dbReference type="ARBA" id="ARBA00023172"/>
    </source>
</evidence>
<dbReference type="InterPro" id="IPR027786">
    <property type="entry name" value="Nse4/EID"/>
</dbReference>
<dbReference type="Proteomes" id="UP000433483">
    <property type="component" value="Unassembled WGS sequence"/>
</dbReference>
<dbReference type="Pfam" id="PF08743">
    <property type="entry name" value="Nse4_C"/>
    <property type="match status" value="1"/>
</dbReference>
<dbReference type="EMBL" id="QXFZ01001143">
    <property type="protein sequence ID" value="KAE9096058.1"/>
    <property type="molecule type" value="Genomic_DNA"/>
</dbReference>
<evidence type="ECO:0000313" key="22">
    <source>
        <dbReference type="Proteomes" id="UP000440367"/>
    </source>
</evidence>
<accession>A0A6A3X5W8</accession>
<evidence type="ECO:0000313" key="17">
    <source>
        <dbReference type="EMBL" id="KAE9212429.1"/>
    </source>
</evidence>
<dbReference type="EMBL" id="QXFW01001107">
    <property type="protein sequence ID" value="KAE8996425.1"/>
    <property type="molecule type" value="Genomic_DNA"/>
</dbReference>
<evidence type="ECO:0000256" key="1">
    <source>
        <dbReference type="ARBA" id="ARBA00004123"/>
    </source>
</evidence>
<evidence type="ECO:0000256" key="5">
    <source>
        <dbReference type="ARBA" id="ARBA00023204"/>
    </source>
</evidence>
<dbReference type="EMBL" id="QXGE01001099">
    <property type="protein sequence ID" value="KAE9297856.1"/>
    <property type="molecule type" value="Genomic_DNA"/>
</dbReference>
<evidence type="ECO:0000313" key="12">
    <source>
        <dbReference type="EMBL" id="KAE9096058.1"/>
    </source>
</evidence>
<dbReference type="EMBL" id="QXGD01001186">
    <property type="protein sequence ID" value="KAE9212429.1"/>
    <property type="molecule type" value="Genomic_DNA"/>
</dbReference>
<feature type="domain" description="Non-structural maintenance of chromosome element 4 C-terminal" evidence="9">
    <location>
        <begin position="247"/>
        <end position="330"/>
    </location>
</feature>
<comment type="subcellular location">
    <subcellularLocation>
        <location evidence="1 7">Nucleus</location>
    </subcellularLocation>
</comment>
<evidence type="ECO:0000313" key="23">
    <source>
        <dbReference type="Proteomes" id="UP000440732"/>
    </source>
</evidence>
<feature type="region of interest" description="Disordered" evidence="8">
    <location>
        <begin position="1"/>
        <end position="70"/>
    </location>
</feature>
<sequence>MGSHGKRRRARDDDEASDEEQKTQRAVAADDDEEEQHEDAAPRRRAAPGRNRKGFLENSQLTEKDRRQVRYKERELLQSIKENATDLAKLSSDTFDAHTQELDQMYDSVCYPREANLDASNLDELNVAVAKQSQALGSSDLTKFDTLDLIRATQSVCPAESRFDWPALGSAAGACFRSVPEISFLFGLMDTEVVRKERKKARRAQEDAHAQEAQPTEYTNKKDRKDAQARRLEVLQSTLSKRERRQPLFDVVINPKSFTQTVENLFDTSFLVRNSSAEVGVDEETGLPYIYNHEGEEETNLPASTQSIISITPAQWEQIAQVTGRDEPLLGHRS</sequence>
<dbReference type="GO" id="GO:0005634">
    <property type="term" value="C:nucleus"/>
    <property type="evidence" value="ECO:0007669"/>
    <property type="project" value="UniProtKB-SubCell"/>
</dbReference>
<evidence type="ECO:0000313" key="25">
    <source>
        <dbReference type="Proteomes" id="UP000460718"/>
    </source>
</evidence>
<evidence type="ECO:0000313" key="21">
    <source>
        <dbReference type="Proteomes" id="UP000437068"/>
    </source>
</evidence>
<dbReference type="InterPro" id="IPR014854">
    <property type="entry name" value="Nse4_C"/>
</dbReference>
<comment type="function">
    <text evidence="7">Component of the SMC5-SMC6 complex, that promotes sister chromatid alignment after DNA damage and facilitates double-stranded DNA breaks (DSBs) repair via homologous recombination between sister chromatids.</text>
</comment>
<name>A0A6A3X5W8_9STRA</name>
<dbReference type="EMBL" id="QXGF01001202">
    <property type="protein sequence ID" value="KAE8931745.1"/>
    <property type="molecule type" value="Genomic_DNA"/>
</dbReference>
<evidence type="ECO:0000256" key="7">
    <source>
        <dbReference type="RuleBase" id="RU365071"/>
    </source>
</evidence>
<evidence type="ECO:0000313" key="10">
    <source>
        <dbReference type="EMBL" id="KAE8931745.1"/>
    </source>
</evidence>
<dbReference type="Proteomes" id="UP000441208">
    <property type="component" value="Unassembled WGS sequence"/>
</dbReference>
<dbReference type="OrthoDB" id="361242at2759"/>
<evidence type="ECO:0000256" key="3">
    <source>
        <dbReference type="ARBA" id="ARBA00022763"/>
    </source>
</evidence>
<dbReference type="GO" id="GO:0006281">
    <property type="term" value="P:DNA repair"/>
    <property type="evidence" value="ECO:0007669"/>
    <property type="project" value="UniProtKB-UniRule"/>
</dbReference>
<dbReference type="EMBL" id="QXFX01001129">
    <property type="protein sequence ID" value="KAE9096112.1"/>
    <property type="molecule type" value="Genomic_DNA"/>
</dbReference>
<evidence type="ECO:0000256" key="2">
    <source>
        <dbReference type="ARBA" id="ARBA00008997"/>
    </source>
</evidence>
<proteinExistence type="inferred from homology"/>
<dbReference type="PANTHER" id="PTHR16140:SF0">
    <property type="entry name" value="NON-STRUCTURAL MAINTENANCE OF CHROMOSOMES ELEMENT 4"/>
    <property type="match status" value="1"/>
</dbReference>
<comment type="subunit">
    <text evidence="7">Component of the SMC5-SMC6 complex.</text>
</comment>
<dbReference type="Proteomes" id="UP000437068">
    <property type="component" value="Unassembled WGS sequence"/>
</dbReference>
<organism evidence="15 20">
    <name type="scientific">Phytophthora fragariae</name>
    <dbReference type="NCBI Taxonomy" id="53985"/>
    <lineage>
        <taxon>Eukaryota</taxon>
        <taxon>Sar</taxon>
        <taxon>Stramenopiles</taxon>
        <taxon>Oomycota</taxon>
        <taxon>Peronosporomycetes</taxon>
        <taxon>Peronosporales</taxon>
        <taxon>Peronosporaceae</taxon>
        <taxon>Phytophthora</taxon>
    </lineage>
</organism>
<feature type="region of interest" description="Disordered" evidence="8">
    <location>
        <begin position="199"/>
        <end position="227"/>
    </location>
</feature>
<comment type="caution">
    <text evidence="15">The sequence shown here is derived from an EMBL/GenBank/DDBJ whole genome shotgun (WGS) entry which is preliminary data.</text>
</comment>
<evidence type="ECO:0000313" key="14">
    <source>
        <dbReference type="EMBL" id="KAE9129322.1"/>
    </source>
</evidence>
<evidence type="ECO:0000313" key="27">
    <source>
        <dbReference type="Proteomes" id="UP000488956"/>
    </source>
</evidence>
<feature type="compositionally biased region" description="Basic residues" evidence="8">
    <location>
        <begin position="43"/>
        <end position="53"/>
    </location>
</feature>
<gene>
    <name evidence="18" type="ORF">PF001_g16201</name>
    <name evidence="17" type="ORF">PF002_g18257</name>
    <name evidence="16" type="ORF">PF004_g16100</name>
    <name evidence="15" type="ORF">PF005_g16856</name>
    <name evidence="14" type="ORF">PF006_g16038</name>
    <name evidence="12" type="ORF">PF007_g17154</name>
    <name evidence="10" type="ORF">PF009_g18201</name>
    <name evidence="13" type="ORF">PF010_g16460</name>
    <name evidence="11" type="ORF">PF011_g15908</name>
</gene>
<evidence type="ECO:0000256" key="8">
    <source>
        <dbReference type="SAM" id="MobiDB-lite"/>
    </source>
</evidence>
<evidence type="ECO:0000313" key="18">
    <source>
        <dbReference type="EMBL" id="KAE9297856.1"/>
    </source>
</evidence>
<reference evidence="19 20" key="1">
    <citation type="submission" date="2018-08" db="EMBL/GenBank/DDBJ databases">
        <title>Genomic investigation of the strawberry pathogen Phytophthora fragariae indicates pathogenicity is determined by transcriptional variation in three key races.</title>
        <authorList>
            <person name="Adams T.M."/>
            <person name="Armitage A.D."/>
            <person name="Sobczyk M.K."/>
            <person name="Bates H.J."/>
            <person name="Dunwell J.M."/>
            <person name="Nellist C.F."/>
            <person name="Harrison R.J."/>
        </authorList>
    </citation>
    <scope>NUCLEOTIDE SEQUENCE [LARGE SCALE GENOMIC DNA]</scope>
    <source>
        <strain evidence="18 21">A4</strain>
        <strain evidence="17 22">BC-1</strain>
        <strain evidence="16 26">BC-23</strain>
        <strain evidence="15 20">NOV-27</strain>
        <strain evidence="14 23">NOV-5</strain>
        <strain evidence="12 24">NOV-71</strain>
        <strain evidence="10 19">NOV-9</strain>
        <strain evidence="13 27">ONT-3</strain>
        <strain evidence="11 25">SCRP245</strain>
    </source>
</reference>
<comment type="similarity">
    <text evidence="2 7">Belongs to the NSE4 family.</text>
</comment>
<dbReference type="AlphaFoldDB" id="A0A6A3X5W8"/>
<evidence type="ECO:0000313" key="26">
    <source>
        <dbReference type="Proteomes" id="UP000476176"/>
    </source>
</evidence>
<keyword evidence="6 7" id="KW-0539">Nucleus</keyword>
<evidence type="ECO:0000313" key="20">
    <source>
        <dbReference type="Proteomes" id="UP000433483"/>
    </source>
</evidence>
<protein>
    <recommendedName>
        <fullName evidence="7">Non-structural maintenance of chromosomes element 4</fullName>
    </recommendedName>
</protein>
<evidence type="ECO:0000313" key="15">
    <source>
        <dbReference type="EMBL" id="KAE9196486.1"/>
    </source>
</evidence>
<dbReference type="Proteomes" id="UP000440732">
    <property type="component" value="Unassembled WGS sequence"/>
</dbReference>
<dbReference type="Proteomes" id="UP000476176">
    <property type="component" value="Unassembled WGS sequence"/>
</dbReference>
<dbReference type="GO" id="GO:0030915">
    <property type="term" value="C:Smc5-Smc6 complex"/>
    <property type="evidence" value="ECO:0007669"/>
    <property type="project" value="UniProtKB-UniRule"/>
</dbReference>